<evidence type="ECO:0000313" key="2">
    <source>
        <dbReference type="EMBL" id="OGY42140.1"/>
    </source>
</evidence>
<dbReference type="EMBL" id="MHIA01000017">
    <property type="protein sequence ID" value="OGY42140.1"/>
    <property type="molecule type" value="Genomic_DNA"/>
</dbReference>
<protein>
    <submittedName>
        <fullName evidence="2">Uncharacterized protein</fullName>
    </submittedName>
</protein>
<evidence type="ECO:0000256" key="1">
    <source>
        <dbReference type="SAM" id="MobiDB-lite"/>
    </source>
</evidence>
<organism evidence="2 3">
    <name type="scientific">Candidatus Buchananbacteria bacterium RBG_13_39_9</name>
    <dbReference type="NCBI Taxonomy" id="1797531"/>
    <lineage>
        <taxon>Bacteria</taxon>
        <taxon>Candidatus Buchananiibacteriota</taxon>
    </lineage>
</organism>
<comment type="caution">
    <text evidence="2">The sequence shown here is derived from an EMBL/GenBank/DDBJ whole genome shotgun (WGS) entry which is preliminary data.</text>
</comment>
<gene>
    <name evidence="2" type="ORF">A2Y67_02030</name>
</gene>
<evidence type="ECO:0000313" key="3">
    <source>
        <dbReference type="Proteomes" id="UP000176260"/>
    </source>
</evidence>
<dbReference type="Proteomes" id="UP000176260">
    <property type="component" value="Unassembled WGS sequence"/>
</dbReference>
<name>A0A1G1XRB0_9BACT</name>
<sequence length="78" mass="8618">MKKCKKCGAPLEGFLYNTIGKLMGIKPSEQDPEICNKCEEGAKTEAQPEIKPEPSQPAAQEPVMPAEEKKDEENQTQV</sequence>
<proteinExistence type="predicted"/>
<accession>A0A1G1XRB0</accession>
<feature type="region of interest" description="Disordered" evidence="1">
    <location>
        <begin position="38"/>
        <end position="78"/>
    </location>
</feature>
<feature type="compositionally biased region" description="Basic and acidic residues" evidence="1">
    <location>
        <begin position="38"/>
        <end position="52"/>
    </location>
</feature>
<dbReference type="AlphaFoldDB" id="A0A1G1XRB0"/>
<feature type="compositionally biased region" description="Basic and acidic residues" evidence="1">
    <location>
        <begin position="66"/>
        <end position="78"/>
    </location>
</feature>
<reference evidence="2 3" key="1">
    <citation type="journal article" date="2016" name="Nat. Commun.">
        <title>Thousands of microbial genomes shed light on interconnected biogeochemical processes in an aquifer system.</title>
        <authorList>
            <person name="Anantharaman K."/>
            <person name="Brown C.T."/>
            <person name="Hug L.A."/>
            <person name="Sharon I."/>
            <person name="Castelle C.J."/>
            <person name="Probst A.J."/>
            <person name="Thomas B.C."/>
            <person name="Singh A."/>
            <person name="Wilkins M.J."/>
            <person name="Karaoz U."/>
            <person name="Brodie E.L."/>
            <person name="Williams K.H."/>
            <person name="Hubbard S.S."/>
            <person name="Banfield J.F."/>
        </authorList>
    </citation>
    <scope>NUCLEOTIDE SEQUENCE [LARGE SCALE GENOMIC DNA]</scope>
</reference>